<evidence type="ECO:0000256" key="1">
    <source>
        <dbReference type="SAM" id="SignalP"/>
    </source>
</evidence>
<dbReference type="InterPro" id="IPR040974">
    <property type="entry name" value="Fn3_PAP"/>
</dbReference>
<accession>A0A9Q0KI94</accession>
<name>A0A9Q0KI94_9MAGN</name>
<dbReference type="Pfam" id="PF17808">
    <property type="entry name" value="fn3_PAP"/>
    <property type="match status" value="1"/>
</dbReference>
<sequence length="243" mass="27241">MHSFLYLNLSFSIVFVLLFGSSTSLSPTFSSPPFEIIINSTTEFQGHTAISEFRLLNRRILFECLNLNQFLEVKIQAVSETGLSDDQNVTVTITGVLDPSHLDWVAMISPFSSSVRDCPFNGAYYVQTGDISKLPLLCHYPIKAQFLSKDPDYMGCKKQECKRYRKGMCVLKTCNASLTFHVVNIRTDIEFVFFTGGFDTPCILRRTGTVKFANPNHPLYGHLSSIDSTGQSVNLNSYGFVLL</sequence>
<keyword evidence="1" id="KW-0732">Signal</keyword>
<dbReference type="OrthoDB" id="45007at2759"/>
<gene>
    <name evidence="3" type="ORF">NE237_004098</name>
</gene>
<reference evidence="3" key="1">
    <citation type="journal article" date="2023" name="Plant J.">
        <title>The genome of the king protea, Protea cynaroides.</title>
        <authorList>
            <person name="Chang J."/>
            <person name="Duong T.A."/>
            <person name="Schoeman C."/>
            <person name="Ma X."/>
            <person name="Roodt D."/>
            <person name="Barker N."/>
            <person name="Li Z."/>
            <person name="Van de Peer Y."/>
            <person name="Mizrachi E."/>
        </authorList>
    </citation>
    <scope>NUCLEOTIDE SEQUENCE</scope>
    <source>
        <tissue evidence="3">Young leaves</tissue>
    </source>
</reference>
<feature type="chain" id="PRO_5040253032" description="Purple acid phosphatase Fn3-like domain-containing protein" evidence="1">
    <location>
        <begin position="25"/>
        <end position="243"/>
    </location>
</feature>
<dbReference type="PANTHER" id="PTHR45778">
    <property type="entry name" value="PURPLE ACID PHOSPHATASE-RELATED"/>
    <property type="match status" value="1"/>
</dbReference>
<dbReference type="EMBL" id="JAMYWD010000005">
    <property type="protein sequence ID" value="KAJ4970999.1"/>
    <property type="molecule type" value="Genomic_DNA"/>
</dbReference>
<evidence type="ECO:0000313" key="4">
    <source>
        <dbReference type="Proteomes" id="UP001141806"/>
    </source>
</evidence>
<evidence type="ECO:0000313" key="3">
    <source>
        <dbReference type="EMBL" id="KAJ4970999.1"/>
    </source>
</evidence>
<comment type="caution">
    <text evidence="3">The sequence shown here is derived from an EMBL/GenBank/DDBJ whole genome shotgun (WGS) entry which is preliminary data.</text>
</comment>
<evidence type="ECO:0000259" key="2">
    <source>
        <dbReference type="Pfam" id="PF17808"/>
    </source>
</evidence>
<organism evidence="3 4">
    <name type="scientific">Protea cynaroides</name>
    <dbReference type="NCBI Taxonomy" id="273540"/>
    <lineage>
        <taxon>Eukaryota</taxon>
        <taxon>Viridiplantae</taxon>
        <taxon>Streptophyta</taxon>
        <taxon>Embryophyta</taxon>
        <taxon>Tracheophyta</taxon>
        <taxon>Spermatophyta</taxon>
        <taxon>Magnoliopsida</taxon>
        <taxon>Proteales</taxon>
        <taxon>Proteaceae</taxon>
        <taxon>Protea</taxon>
    </lineage>
</organism>
<feature type="domain" description="Purple acid phosphatase Fn3-like" evidence="2">
    <location>
        <begin position="80"/>
        <end position="214"/>
    </location>
</feature>
<keyword evidence="4" id="KW-1185">Reference proteome</keyword>
<feature type="signal peptide" evidence="1">
    <location>
        <begin position="1"/>
        <end position="24"/>
    </location>
</feature>
<dbReference type="Proteomes" id="UP001141806">
    <property type="component" value="Unassembled WGS sequence"/>
</dbReference>
<protein>
    <recommendedName>
        <fullName evidence="2">Purple acid phosphatase Fn3-like domain-containing protein</fullName>
    </recommendedName>
</protein>
<dbReference type="AlphaFoldDB" id="A0A9Q0KI94"/>
<dbReference type="PANTHER" id="PTHR45778:SF3">
    <property type="entry name" value="PURPLE ACID PHOSPHATASE"/>
    <property type="match status" value="1"/>
</dbReference>
<proteinExistence type="predicted"/>